<dbReference type="EMBL" id="JAHXZI010000006">
    <property type="protein sequence ID" value="MBW6434734.1"/>
    <property type="molecule type" value="Genomic_DNA"/>
</dbReference>
<dbReference type="RefSeq" id="WP_220144363.1">
    <property type="nucleotide sequence ID" value="NZ_JAHXZI010000006.1"/>
</dbReference>
<accession>A0ABS7B1Q6</accession>
<comment type="caution">
    <text evidence="1">The sequence shown here is derived from an EMBL/GenBank/DDBJ whole genome shotgun (WGS) entry which is preliminary data.</text>
</comment>
<dbReference type="Proteomes" id="UP001519863">
    <property type="component" value="Unassembled WGS sequence"/>
</dbReference>
<proteinExistence type="predicted"/>
<evidence type="ECO:0000313" key="2">
    <source>
        <dbReference type="Proteomes" id="UP001519863"/>
    </source>
</evidence>
<evidence type="ECO:0000313" key="1">
    <source>
        <dbReference type="EMBL" id="MBW6434734.1"/>
    </source>
</evidence>
<keyword evidence="2" id="KW-1185">Reference proteome</keyword>
<reference evidence="1 2" key="1">
    <citation type="journal article" date="2013" name="Antonie Van Leeuwenhoek">
        <title>Actinoplanes hulinensis sp. nov., a novel actinomycete isolated from soybean root (Glycine max (L.) Merr).</title>
        <authorList>
            <person name="Shen Y."/>
            <person name="Liu C."/>
            <person name="Wang X."/>
            <person name="Zhao J."/>
            <person name="Jia F."/>
            <person name="Zhang Y."/>
            <person name="Wang L."/>
            <person name="Yang D."/>
            <person name="Xiang W."/>
        </authorList>
    </citation>
    <scope>NUCLEOTIDE SEQUENCE [LARGE SCALE GENOMIC DNA]</scope>
    <source>
        <strain evidence="1 2">NEAU-M9</strain>
    </source>
</reference>
<gene>
    <name evidence="1" type="ORF">KZ829_13405</name>
</gene>
<protein>
    <submittedName>
        <fullName evidence="1">Uncharacterized protein</fullName>
    </submittedName>
</protein>
<sequence>MAATPPPPVRSRTSTLTVTATAAPPIAVESCCARASRVVPRGVSAWSRSRNVIVMVGISVAPDPALSSTDAATIHG</sequence>
<organism evidence="1 2">
    <name type="scientific">Actinoplanes hulinensis</name>
    <dbReference type="NCBI Taxonomy" id="1144547"/>
    <lineage>
        <taxon>Bacteria</taxon>
        <taxon>Bacillati</taxon>
        <taxon>Actinomycetota</taxon>
        <taxon>Actinomycetes</taxon>
        <taxon>Micromonosporales</taxon>
        <taxon>Micromonosporaceae</taxon>
        <taxon>Actinoplanes</taxon>
    </lineage>
</organism>
<name>A0ABS7B1Q6_9ACTN</name>